<dbReference type="GO" id="GO:0000287">
    <property type="term" value="F:magnesium ion binding"/>
    <property type="evidence" value="ECO:0007669"/>
    <property type="project" value="TreeGrafter"/>
</dbReference>
<comment type="catalytic activity">
    <reaction evidence="13">
        <text>GMP + diphosphate = guanine + 5-phospho-alpha-D-ribose 1-diphosphate</text>
        <dbReference type="Rhea" id="RHEA:25424"/>
        <dbReference type="ChEBI" id="CHEBI:16235"/>
        <dbReference type="ChEBI" id="CHEBI:33019"/>
        <dbReference type="ChEBI" id="CHEBI:58017"/>
        <dbReference type="ChEBI" id="CHEBI:58115"/>
        <dbReference type="EC" id="2.4.2.8"/>
    </reaction>
    <physiologicalReaction direction="right-to-left" evidence="13">
        <dbReference type="Rhea" id="RHEA:25426"/>
    </physiologicalReaction>
</comment>
<evidence type="ECO:0000256" key="14">
    <source>
        <dbReference type="ARBA" id="ARBA00049402"/>
    </source>
</evidence>
<evidence type="ECO:0000256" key="15">
    <source>
        <dbReference type="RuleBase" id="RU364099"/>
    </source>
</evidence>
<evidence type="ECO:0000256" key="9">
    <source>
        <dbReference type="ARBA" id="ARBA00022723"/>
    </source>
</evidence>
<dbReference type="InterPro" id="IPR005904">
    <property type="entry name" value="Hxn_phspho_trans"/>
</dbReference>
<dbReference type="GO" id="GO:0005829">
    <property type="term" value="C:cytosol"/>
    <property type="evidence" value="ECO:0007669"/>
    <property type="project" value="TreeGrafter"/>
</dbReference>
<gene>
    <name evidence="17" type="ORF">A2Y75_00485</name>
</gene>
<evidence type="ECO:0000256" key="7">
    <source>
        <dbReference type="ARBA" id="ARBA00022676"/>
    </source>
</evidence>
<dbReference type="EMBL" id="MELK01000019">
    <property type="protein sequence ID" value="OFW58995.1"/>
    <property type="molecule type" value="Genomic_DNA"/>
</dbReference>
<dbReference type="GO" id="GO:0006178">
    <property type="term" value="P:guanine salvage"/>
    <property type="evidence" value="ECO:0007669"/>
    <property type="project" value="TreeGrafter"/>
</dbReference>
<keyword evidence="8 15" id="KW-0808">Transferase</keyword>
<comment type="pathway">
    <text evidence="4">Purine metabolism; GMP biosynthesis via salvage pathway; GMP from guanine: step 1/1.</text>
</comment>
<comment type="cofactor">
    <cofactor evidence="1 15">
        <name>Mg(2+)</name>
        <dbReference type="ChEBI" id="CHEBI:18420"/>
    </cofactor>
</comment>
<evidence type="ECO:0000313" key="18">
    <source>
        <dbReference type="Proteomes" id="UP000177876"/>
    </source>
</evidence>
<dbReference type="UniPathway" id="UPA00591">
    <property type="reaction ID" value="UER00648"/>
</dbReference>
<dbReference type="InterPro" id="IPR029057">
    <property type="entry name" value="PRTase-like"/>
</dbReference>
<feature type="domain" description="Phosphoribosyltransferase" evidence="16">
    <location>
        <begin position="10"/>
        <end position="158"/>
    </location>
</feature>
<evidence type="ECO:0000256" key="8">
    <source>
        <dbReference type="ARBA" id="ARBA00022679"/>
    </source>
</evidence>
<dbReference type="InterPro" id="IPR000836">
    <property type="entry name" value="PRTase_dom"/>
</dbReference>
<evidence type="ECO:0000256" key="12">
    <source>
        <dbReference type="ARBA" id="ARBA00022842"/>
    </source>
</evidence>
<dbReference type="GO" id="GO:0006166">
    <property type="term" value="P:purine ribonucleoside salvage"/>
    <property type="evidence" value="ECO:0007669"/>
    <property type="project" value="UniProtKB-KW"/>
</dbReference>
<dbReference type="GO" id="GO:0046100">
    <property type="term" value="P:hypoxanthine metabolic process"/>
    <property type="evidence" value="ECO:0007669"/>
    <property type="project" value="TreeGrafter"/>
</dbReference>
<evidence type="ECO:0000256" key="6">
    <source>
        <dbReference type="ARBA" id="ARBA00022490"/>
    </source>
</evidence>
<evidence type="ECO:0000313" key="17">
    <source>
        <dbReference type="EMBL" id="OFW58995.1"/>
    </source>
</evidence>
<evidence type="ECO:0000259" key="16">
    <source>
        <dbReference type="Pfam" id="PF00156"/>
    </source>
</evidence>
<dbReference type="NCBIfam" id="TIGR01203">
    <property type="entry name" value="HGPRTase"/>
    <property type="match status" value="1"/>
</dbReference>
<dbReference type="Gene3D" id="3.40.50.2020">
    <property type="match status" value="1"/>
</dbReference>
<evidence type="ECO:0000256" key="11">
    <source>
        <dbReference type="ARBA" id="ARBA00022741"/>
    </source>
</evidence>
<dbReference type="Proteomes" id="UP000177876">
    <property type="component" value="Unassembled WGS sequence"/>
</dbReference>
<organism evidence="17 18">
    <name type="scientific">Candidatus Solincola sediminis</name>
    <dbReference type="NCBI Taxonomy" id="1797199"/>
    <lineage>
        <taxon>Bacteria</taxon>
        <taxon>Bacillati</taxon>
        <taxon>Actinomycetota</taxon>
        <taxon>Candidatus Geothermincolia</taxon>
        <taxon>Candidatus Geothermincolales</taxon>
        <taxon>Candidatus Geothermincolaceae</taxon>
        <taxon>Candidatus Solincola</taxon>
    </lineage>
</organism>
<keyword evidence="12 15" id="KW-0460">Magnesium</keyword>
<dbReference type="PANTHER" id="PTHR43340:SF1">
    <property type="entry name" value="HYPOXANTHINE PHOSPHORIBOSYLTRANSFERASE"/>
    <property type="match status" value="1"/>
</dbReference>
<keyword evidence="11 15" id="KW-0547">Nucleotide-binding</keyword>
<dbReference type="SUPFAM" id="SSF53271">
    <property type="entry name" value="PRTase-like"/>
    <property type="match status" value="1"/>
</dbReference>
<keyword evidence="10 15" id="KW-0660">Purine salvage</keyword>
<comment type="subcellular location">
    <subcellularLocation>
        <location evidence="2 15">Cytoplasm</location>
    </subcellularLocation>
</comment>
<accession>A0A1F2WQ78</accession>
<evidence type="ECO:0000256" key="5">
    <source>
        <dbReference type="ARBA" id="ARBA00008391"/>
    </source>
</evidence>
<protein>
    <recommendedName>
        <fullName evidence="15">Hypoxanthine phosphoribosyltransferase</fullName>
        <ecNumber evidence="15">2.4.2.8</ecNumber>
    </recommendedName>
</protein>
<dbReference type="GO" id="GO:0000166">
    <property type="term" value="F:nucleotide binding"/>
    <property type="evidence" value="ECO:0007669"/>
    <property type="project" value="UniProtKB-KW"/>
</dbReference>
<dbReference type="PANTHER" id="PTHR43340">
    <property type="entry name" value="HYPOXANTHINE-GUANINE PHOSPHORIBOSYLTRANSFERASE"/>
    <property type="match status" value="1"/>
</dbReference>
<keyword evidence="9 15" id="KW-0479">Metal-binding</keyword>
<dbReference type="GO" id="GO:0052657">
    <property type="term" value="F:guanine phosphoribosyltransferase activity"/>
    <property type="evidence" value="ECO:0007669"/>
    <property type="project" value="RHEA"/>
</dbReference>
<dbReference type="AlphaFoldDB" id="A0A1F2WQ78"/>
<dbReference type="GO" id="GO:0004422">
    <property type="term" value="F:hypoxanthine phosphoribosyltransferase activity"/>
    <property type="evidence" value="ECO:0007669"/>
    <property type="project" value="InterPro"/>
</dbReference>
<dbReference type="STRING" id="1797197.A2Y75_00485"/>
<dbReference type="GO" id="GO:0032263">
    <property type="term" value="P:GMP salvage"/>
    <property type="evidence" value="ECO:0007669"/>
    <property type="project" value="TreeGrafter"/>
</dbReference>
<comment type="pathway">
    <text evidence="3 15">Purine metabolism; IMP biosynthesis via salvage pathway; IMP from hypoxanthine: step 1/1.</text>
</comment>
<comment type="similarity">
    <text evidence="5 15">Belongs to the purine/pyrimidine phosphoribosyltransferase family.</text>
</comment>
<comment type="caution">
    <text evidence="17">The sequence shown here is derived from an EMBL/GenBank/DDBJ whole genome shotgun (WGS) entry which is preliminary data.</text>
</comment>
<evidence type="ECO:0000256" key="2">
    <source>
        <dbReference type="ARBA" id="ARBA00004496"/>
    </source>
</evidence>
<evidence type="ECO:0000256" key="3">
    <source>
        <dbReference type="ARBA" id="ARBA00004669"/>
    </source>
</evidence>
<evidence type="ECO:0000256" key="4">
    <source>
        <dbReference type="ARBA" id="ARBA00004676"/>
    </source>
</evidence>
<proteinExistence type="inferred from homology"/>
<dbReference type="CDD" id="cd06223">
    <property type="entry name" value="PRTases_typeI"/>
    <property type="match status" value="1"/>
</dbReference>
<evidence type="ECO:0000256" key="1">
    <source>
        <dbReference type="ARBA" id="ARBA00001946"/>
    </source>
</evidence>
<sequence length="182" mass="20383">MRDEVEKSLLSSDEISRRTIEMASEITRDYRGRDLVTIGVLKGAFVFLADLVRHIELPLEIDFVAVSSYGKDTVSSGVVRIIKDIDLDVAGKHILLVEDIVDTGLTLKYLIGVLRERGPASVEVCALLNKPETRKVEIDVKYKGFDLPPLFVVGYGLDCAERFRHLPYVGVLKEFEGSNETR</sequence>
<dbReference type="InterPro" id="IPR050408">
    <property type="entry name" value="HGPRT"/>
</dbReference>
<dbReference type="EC" id="2.4.2.8" evidence="15"/>
<keyword evidence="6 15" id="KW-0963">Cytoplasm</keyword>
<evidence type="ECO:0000256" key="13">
    <source>
        <dbReference type="ARBA" id="ARBA00048811"/>
    </source>
</evidence>
<dbReference type="Pfam" id="PF00156">
    <property type="entry name" value="Pribosyltran"/>
    <property type="match status" value="1"/>
</dbReference>
<dbReference type="FunFam" id="3.40.50.2020:FF:000006">
    <property type="entry name" value="Hypoxanthine phosphoribosyltransferase"/>
    <property type="match status" value="1"/>
</dbReference>
<evidence type="ECO:0000256" key="10">
    <source>
        <dbReference type="ARBA" id="ARBA00022726"/>
    </source>
</evidence>
<keyword evidence="7 15" id="KW-0328">Glycosyltransferase</keyword>
<name>A0A1F2WQ78_9ACTN</name>
<reference evidence="17 18" key="1">
    <citation type="journal article" date="2016" name="Nat. Commun.">
        <title>Thousands of microbial genomes shed light on interconnected biogeochemical processes in an aquifer system.</title>
        <authorList>
            <person name="Anantharaman K."/>
            <person name="Brown C.T."/>
            <person name="Hug L.A."/>
            <person name="Sharon I."/>
            <person name="Castelle C.J."/>
            <person name="Probst A.J."/>
            <person name="Thomas B.C."/>
            <person name="Singh A."/>
            <person name="Wilkins M.J."/>
            <person name="Karaoz U."/>
            <person name="Brodie E.L."/>
            <person name="Williams K.H."/>
            <person name="Hubbard S.S."/>
            <person name="Banfield J.F."/>
        </authorList>
    </citation>
    <scope>NUCLEOTIDE SEQUENCE [LARGE SCALE GENOMIC DNA]</scope>
</reference>
<dbReference type="GO" id="GO:0032264">
    <property type="term" value="P:IMP salvage"/>
    <property type="evidence" value="ECO:0007669"/>
    <property type="project" value="UniProtKB-UniPathway"/>
</dbReference>
<comment type="catalytic activity">
    <reaction evidence="14">
        <text>IMP + diphosphate = hypoxanthine + 5-phospho-alpha-D-ribose 1-diphosphate</text>
        <dbReference type="Rhea" id="RHEA:17973"/>
        <dbReference type="ChEBI" id="CHEBI:17368"/>
        <dbReference type="ChEBI" id="CHEBI:33019"/>
        <dbReference type="ChEBI" id="CHEBI:58017"/>
        <dbReference type="ChEBI" id="CHEBI:58053"/>
        <dbReference type="EC" id="2.4.2.8"/>
    </reaction>
    <physiologicalReaction direction="right-to-left" evidence="14">
        <dbReference type="Rhea" id="RHEA:17975"/>
    </physiologicalReaction>
</comment>